<dbReference type="Proteomes" id="UP001161247">
    <property type="component" value="Chromosome 2"/>
</dbReference>
<comment type="similarity">
    <text evidence="1">Belongs to the caleosin family.</text>
</comment>
<dbReference type="SUPFAM" id="SSF47473">
    <property type="entry name" value="EF-hand"/>
    <property type="match status" value="1"/>
</dbReference>
<dbReference type="EMBL" id="OX459119">
    <property type="protein sequence ID" value="CAI9096750.1"/>
    <property type="molecule type" value="Genomic_DNA"/>
</dbReference>
<evidence type="ECO:0000256" key="1">
    <source>
        <dbReference type="ARBA" id="ARBA00006765"/>
    </source>
</evidence>
<dbReference type="PANTHER" id="PTHR31495:SF1">
    <property type="entry name" value="INACTIVE PEROXYGENASE-LIKE PROTEIN-RELATED"/>
    <property type="match status" value="1"/>
</dbReference>
<dbReference type="GO" id="GO:0004497">
    <property type="term" value="F:monooxygenase activity"/>
    <property type="evidence" value="ECO:0007669"/>
    <property type="project" value="TreeGrafter"/>
</dbReference>
<dbReference type="GO" id="GO:0005509">
    <property type="term" value="F:calcium ion binding"/>
    <property type="evidence" value="ECO:0007669"/>
    <property type="project" value="TreeGrafter"/>
</dbReference>
<accession>A0AAV1CP13</accession>
<dbReference type="AlphaFoldDB" id="A0AAV1CP13"/>
<keyword evidence="2" id="KW-1133">Transmembrane helix</keyword>
<dbReference type="PANTHER" id="PTHR31495">
    <property type="entry name" value="PEROXYGENASE 3-RELATED"/>
    <property type="match status" value="1"/>
</dbReference>
<proteinExistence type="inferred from homology"/>
<gene>
    <name evidence="3" type="ORF">OLC1_LOCUS7426</name>
</gene>
<dbReference type="InterPro" id="IPR011992">
    <property type="entry name" value="EF-hand-dom_pair"/>
</dbReference>
<sequence>MAKSTSIFCVSQDSNNNNNHGGIEGNDEPSALQKHVMFFDSNNDGFIYPWETFKGFRAIGCGILLSGFAAIFIHLSLSSKTRSDKGFTLRFPIEVKNIKKAKHGSDSGVYDTQGRFVATKFEQMFKQHAHTNPNALTAQELNELLKANRQPKDFGGWIAAYIEWKILYKVGKDKQGLLPKETVKAVYDGSLFGKMAKEKALSTTY</sequence>
<organism evidence="3 4">
    <name type="scientific">Oldenlandia corymbosa var. corymbosa</name>
    <dbReference type="NCBI Taxonomy" id="529605"/>
    <lineage>
        <taxon>Eukaryota</taxon>
        <taxon>Viridiplantae</taxon>
        <taxon>Streptophyta</taxon>
        <taxon>Embryophyta</taxon>
        <taxon>Tracheophyta</taxon>
        <taxon>Spermatophyta</taxon>
        <taxon>Magnoliopsida</taxon>
        <taxon>eudicotyledons</taxon>
        <taxon>Gunneridae</taxon>
        <taxon>Pentapetalae</taxon>
        <taxon>asterids</taxon>
        <taxon>lamiids</taxon>
        <taxon>Gentianales</taxon>
        <taxon>Rubiaceae</taxon>
        <taxon>Rubioideae</taxon>
        <taxon>Spermacoceae</taxon>
        <taxon>Hedyotis-Oldenlandia complex</taxon>
        <taxon>Oldenlandia</taxon>
    </lineage>
</organism>
<keyword evidence="4" id="KW-1185">Reference proteome</keyword>
<name>A0AAV1CP13_OLDCO</name>
<reference evidence="3" key="1">
    <citation type="submission" date="2023-03" db="EMBL/GenBank/DDBJ databases">
        <authorList>
            <person name="Julca I."/>
        </authorList>
    </citation>
    <scope>NUCLEOTIDE SEQUENCE</scope>
</reference>
<protein>
    <submittedName>
        <fullName evidence="3">OLC1v1032961C2</fullName>
    </submittedName>
</protein>
<keyword evidence="2" id="KW-0812">Transmembrane</keyword>
<keyword evidence="2" id="KW-0472">Membrane</keyword>
<dbReference type="InterPro" id="IPR007736">
    <property type="entry name" value="Caleosin-related"/>
</dbReference>
<evidence type="ECO:0000313" key="3">
    <source>
        <dbReference type="EMBL" id="CAI9096750.1"/>
    </source>
</evidence>
<feature type="transmembrane region" description="Helical" evidence="2">
    <location>
        <begin position="56"/>
        <end position="77"/>
    </location>
</feature>
<evidence type="ECO:0000313" key="4">
    <source>
        <dbReference type="Proteomes" id="UP001161247"/>
    </source>
</evidence>
<dbReference type="Pfam" id="PF05042">
    <property type="entry name" value="Caleosin"/>
    <property type="match status" value="1"/>
</dbReference>
<evidence type="ECO:0000256" key="2">
    <source>
        <dbReference type="SAM" id="Phobius"/>
    </source>
</evidence>